<comment type="caution">
    <text evidence="2">The sequence shown here is derived from an EMBL/GenBank/DDBJ whole genome shotgun (WGS) entry which is preliminary data.</text>
</comment>
<feature type="region of interest" description="Disordered" evidence="1">
    <location>
        <begin position="131"/>
        <end position="204"/>
    </location>
</feature>
<gene>
    <name evidence="2" type="ORF">GSI_03882</name>
</gene>
<evidence type="ECO:0000313" key="2">
    <source>
        <dbReference type="EMBL" id="PIL34171.1"/>
    </source>
</evidence>
<feature type="compositionally biased region" description="Acidic residues" evidence="1">
    <location>
        <begin position="139"/>
        <end position="161"/>
    </location>
</feature>
<dbReference type="OrthoDB" id="6359816at2759"/>
<organism evidence="2 3">
    <name type="scientific">Ganoderma sinense ZZ0214-1</name>
    <dbReference type="NCBI Taxonomy" id="1077348"/>
    <lineage>
        <taxon>Eukaryota</taxon>
        <taxon>Fungi</taxon>
        <taxon>Dikarya</taxon>
        <taxon>Basidiomycota</taxon>
        <taxon>Agaricomycotina</taxon>
        <taxon>Agaricomycetes</taxon>
        <taxon>Polyporales</taxon>
        <taxon>Polyporaceae</taxon>
        <taxon>Ganoderma</taxon>
    </lineage>
</organism>
<evidence type="ECO:0000256" key="1">
    <source>
        <dbReference type="SAM" id="MobiDB-lite"/>
    </source>
</evidence>
<sequence length="274" mass="30177">MATTDNAASASAAYSDAQNVSPVASTVSRDQVQRAALLASVTGRWFEDVKFFAFSRRTRNGSVDKPLPLLANSSLIRKASSHFDFGMASAIRFYVFHRITNGLRYLVFGAGFSESGVADIDAQYPLTRPTSTETYDYASDSDLEDEEDIEGEAPSSDDDVGTEGHADVKSLRGWGKDNDGLPASKEDVSKDASALLHNSGPSRAHARPGRVVFLGDIAYTTWKSFIFYAYYEEVNFSPLKSQQMPRPKDQDPYHAPLCSPKSMYRIAHKVSYLQ</sequence>
<keyword evidence="3" id="KW-1185">Reference proteome</keyword>
<name>A0A2G8SK78_9APHY</name>
<reference evidence="2 3" key="1">
    <citation type="journal article" date="2015" name="Sci. Rep.">
        <title>Chromosome-level genome map provides insights into diverse defense mechanisms in the medicinal fungus Ganoderma sinense.</title>
        <authorList>
            <person name="Zhu Y."/>
            <person name="Xu J."/>
            <person name="Sun C."/>
            <person name="Zhou S."/>
            <person name="Xu H."/>
            <person name="Nelson D.R."/>
            <person name="Qian J."/>
            <person name="Song J."/>
            <person name="Luo H."/>
            <person name="Xiang L."/>
            <person name="Li Y."/>
            <person name="Xu Z."/>
            <person name="Ji A."/>
            <person name="Wang L."/>
            <person name="Lu S."/>
            <person name="Hayward A."/>
            <person name="Sun W."/>
            <person name="Li X."/>
            <person name="Schwartz D.C."/>
            <person name="Wang Y."/>
            <person name="Chen S."/>
        </authorList>
    </citation>
    <scope>NUCLEOTIDE SEQUENCE [LARGE SCALE GENOMIC DNA]</scope>
    <source>
        <strain evidence="2 3">ZZ0214-1</strain>
    </source>
</reference>
<protein>
    <submittedName>
        <fullName evidence="2">Uncharacterized protein</fullName>
    </submittedName>
</protein>
<dbReference type="EMBL" id="AYKW01000006">
    <property type="protein sequence ID" value="PIL34171.1"/>
    <property type="molecule type" value="Genomic_DNA"/>
</dbReference>
<dbReference type="STRING" id="1077348.A0A2G8SK78"/>
<accession>A0A2G8SK78</accession>
<dbReference type="Proteomes" id="UP000230002">
    <property type="component" value="Unassembled WGS sequence"/>
</dbReference>
<proteinExistence type="predicted"/>
<feature type="compositionally biased region" description="Basic and acidic residues" evidence="1">
    <location>
        <begin position="162"/>
        <end position="190"/>
    </location>
</feature>
<evidence type="ECO:0000313" key="3">
    <source>
        <dbReference type="Proteomes" id="UP000230002"/>
    </source>
</evidence>
<dbReference type="AlphaFoldDB" id="A0A2G8SK78"/>